<dbReference type="EMBL" id="LNQE01001436">
    <property type="protein sequence ID" value="KUG17519.1"/>
    <property type="molecule type" value="Genomic_DNA"/>
</dbReference>
<dbReference type="SUPFAM" id="SSF101478">
    <property type="entry name" value="ADP-ribosylglycohydrolase"/>
    <property type="match status" value="1"/>
</dbReference>
<dbReference type="PANTHER" id="PTHR16222:SF24">
    <property type="entry name" value="ADP-RIBOSYLHYDROLASE ARH3"/>
    <property type="match status" value="1"/>
</dbReference>
<dbReference type="InterPro" id="IPR036705">
    <property type="entry name" value="Ribosyl_crysJ1_sf"/>
</dbReference>
<protein>
    <submittedName>
        <fullName evidence="3">Adp-ribosylglycohydrolase</fullName>
    </submittedName>
</protein>
<proteinExistence type="inferred from homology"/>
<dbReference type="PANTHER" id="PTHR16222">
    <property type="entry name" value="ADP-RIBOSYLGLYCOHYDROLASE"/>
    <property type="match status" value="1"/>
</dbReference>
<evidence type="ECO:0000313" key="3">
    <source>
        <dbReference type="EMBL" id="KUG17519.1"/>
    </source>
</evidence>
<comment type="caution">
    <text evidence="3">The sequence shown here is derived from an EMBL/GenBank/DDBJ whole genome shotgun (WGS) entry which is preliminary data.</text>
</comment>
<reference evidence="3" key="1">
    <citation type="journal article" date="2015" name="Proc. Natl. Acad. Sci. U.S.A.">
        <title>Networks of energetic and metabolic interactions define dynamics in microbial communities.</title>
        <authorList>
            <person name="Embree M."/>
            <person name="Liu J.K."/>
            <person name="Al-Bassam M.M."/>
            <person name="Zengler K."/>
        </authorList>
    </citation>
    <scope>NUCLEOTIDE SEQUENCE</scope>
</reference>
<evidence type="ECO:0000256" key="1">
    <source>
        <dbReference type="ARBA" id="ARBA00010702"/>
    </source>
</evidence>
<gene>
    <name evidence="3" type="ORF">ASZ90_012790</name>
</gene>
<dbReference type="GO" id="GO:0016787">
    <property type="term" value="F:hydrolase activity"/>
    <property type="evidence" value="ECO:0007669"/>
    <property type="project" value="UniProtKB-KW"/>
</dbReference>
<dbReference type="Pfam" id="PF03747">
    <property type="entry name" value="ADP_ribosyl_GH"/>
    <property type="match status" value="1"/>
</dbReference>
<evidence type="ECO:0000256" key="2">
    <source>
        <dbReference type="ARBA" id="ARBA00022801"/>
    </source>
</evidence>
<keyword evidence="2 3" id="KW-0378">Hydrolase</keyword>
<accession>A0A0W8F9D1</accession>
<name>A0A0W8F9D1_9ZZZZ</name>
<sequence>MALLDMDKLDRFRGCLLGGAAGDALGMPTEGYTAGEIQSIFGRMVDMMPPPEGHFHAGLRAGQFTDDTEETLLLAESLIEHSGFSADGFSSKLASWGSSWCLNERLWSGVGFATRSAIMSMIAGTPWQESGISIPTCGSAMRAAPIGLLYHSDLDLVRSYADLQSLPTHSAPASRAGAVAVAVGVALCLIDLPKETILESAARQAGRVDRELAERLIWVQSLLDLPPEEARGRIRTSPLSKETVVSAFYCFLRFRPEEGLIAAASGGGDTDSIASIAGNLFGAAYGTRWIPQRWLVSLEQKERIEGIAKELFHLCESCCPQ</sequence>
<dbReference type="Gene3D" id="1.10.4080.10">
    <property type="entry name" value="ADP-ribosylation/Crystallin J1"/>
    <property type="match status" value="1"/>
</dbReference>
<comment type="similarity">
    <text evidence="1">Belongs to the ADP-ribosylglycohydrolase family.</text>
</comment>
<dbReference type="InterPro" id="IPR005502">
    <property type="entry name" value="Ribosyl_crysJ1"/>
</dbReference>
<dbReference type="InterPro" id="IPR050792">
    <property type="entry name" value="ADP-ribosylglycohydrolase"/>
</dbReference>
<organism evidence="3">
    <name type="scientific">hydrocarbon metagenome</name>
    <dbReference type="NCBI Taxonomy" id="938273"/>
    <lineage>
        <taxon>unclassified sequences</taxon>
        <taxon>metagenomes</taxon>
        <taxon>ecological metagenomes</taxon>
    </lineage>
</organism>
<dbReference type="AlphaFoldDB" id="A0A0W8F9D1"/>